<dbReference type="CDD" id="cd07377">
    <property type="entry name" value="WHTH_GntR"/>
    <property type="match status" value="1"/>
</dbReference>
<feature type="domain" description="HTH gntR-type" evidence="4">
    <location>
        <begin position="2"/>
        <end position="70"/>
    </location>
</feature>
<dbReference type="Pfam" id="PF00392">
    <property type="entry name" value="GntR"/>
    <property type="match status" value="1"/>
</dbReference>
<dbReference type="GO" id="GO:0003677">
    <property type="term" value="F:DNA binding"/>
    <property type="evidence" value="ECO:0007669"/>
    <property type="project" value="UniProtKB-KW"/>
</dbReference>
<evidence type="ECO:0000256" key="1">
    <source>
        <dbReference type="ARBA" id="ARBA00023015"/>
    </source>
</evidence>
<dbReference type="InterPro" id="IPR036388">
    <property type="entry name" value="WH-like_DNA-bd_sf"/>
</dbReference>
<dbReference type="InterPro" id="IPR000524">
    <property type="entry name" value="Tscrpt_reg_HTH_GntR"/>
</dbReference>
<evidence type="ECO:0000313" key="6">
    <source>
        <dbReference type="Proteomes" id="UP000530268"/>
    </source>
</evidence>
<sequence length="238" mass="26258">MTTLHQQLSDSLLQEIQSGKLSIGDKLPPEADYAVELGVSRSTLRLAYSELERLGVLQRKKRAGTTIIADRPQSRFNMSTTGLHELLSLGRDTELVFTGTQTVHTAAIPQLCGYESETDHWLEVSGTRTLAGETKPFNSTQIYVPARYAAIEHILEQSGPSVFRTIEERFDIVVGRVSQTAQAIRCPAAIAQIIGLDVDAPALRIVAQLYDSNSILMEISVATFDPEKFQLQTDVKID</sequence>
<keyword evidence="3" id="KW-0804">Transcription</keyword>
<dbReference type="GO" id="GO:0003700">
    <property type="term" value="F:DNA-binding transcription factor activity"/>
    <property type="evidence" value="ECO:0007669"/>
    <property type="project" value="InterPro"/>
</dbReference>
<dbReference type="InterPro" id="IPR050679">
    <property type="entry name" value="Bact_HTH_transcr_reg"/>
</dbReference>
<dbReference type="PANTHER" id="PTHR44846">
    <property type="entry name" value="MANNOSYL-D-GLYCERATE TRANSPORT/METABOLISM SYSTEM REPRESSOR MNGR-RELATED"/>
    <property type="match status" value="1"/>
</dbReference>
<comment type="caution">
    <text evidence="5">The sequence shown here is derived from an EMBL/GenBank/DDBJ whole genome shotgun (WGS) entry which is preliminary data.</text>
</comment>
<keyword evidence="1" id="KW-0805">Transcription regulation</keyword>
<dbReference type="InterPro" id="IPR028978">
    <property type="entry name" value="Chorismate_lyase_/UTRA_dom_sf"/>
</dbReference>
<dbReference type="RefSeq" id="WP_184564493.1">
    <property type="nucleotide sequence ID" value="NZ_JACIEI010000003.1"/>
</dbReference>
<dbReference type="Gene3D" id="3.40.1410.10">
    <property type="entry name" value="Chorismate lyase-like"/>
    <property type="match status" value="1"/>
</dbReference>
<name>A0A7W6E384_9RHOB</name>
<keyword evidence="6" id="KW-1185">Reference proteome</keyword>
<dbReference type="PROSITE" id="PS50949">
    <property type="entry name" value="HTH_GNTR"/>
    <property type="match status" value="1"/>
</dbReference>
<keyword evidence="2 5" id="KW-0238">DNA-binding</keyword>
<evidence type="ECO:0000313" key="5">
    <source>
        <dbReference type="EMBL" id="MBB3993952.1"/>
    </source>
</evidence>
<dbReference type="GO" id="GO:0045892">
    <property type="term" value="P:negative regulation of DNA-templated transcription"/>
    <property type="evidence" value="ECO:0007669"/>
    <property type="project" value="TreeGrafter"/>
</dbReference>
<dbReference type="EMBL" id="JACIEI010000003">
    <property type="protein sequence ID" value="MBB3993952.1"/>
    <property type="molecule type" value="Genomic_DNA"/>
</dbReference>
<dbReference type="SMART" id="SM00345">
    <property type="entry name" value="HTH_GNTR"/>
    <property type="match status" value="1"/>
</dbReference>
<dbReference type="SMART" id="SM00866">
    <property type="entry name" value="UTRA"/>
    <property type="match status" value="1"/>
</dbReference>
<dbReference type="Gene3D" id="1.10.10.10">
    <property type="entry name" value="Winged helix-like DNA-binding domain superfamily/Winged helix DNA-binding domain"/>
    <property type="match status" value="1"/>
</dbReference>
<reference evidence="5 6" key="1">
    <citation type="submission" date="2020-08" db="EMBL/GenBank/DDBJ databases">
        <title>Genomic Encyclopedia of Type Strains, Phase IV (KMG-IV): sequencing the most valuable type-strain genomes for metagenomic binning, comparative biology and taxonomic classification.</title>
        <authorList>
            <person name="Goeker M."/>
        </authorList>
    </citation>
    <scope>NUCLEOTIDE SEQUENCE [LARGE SCALE GENOMIC DNA]</scope>
    <source>
        <strain evidence="5 6">DSM 102234</strain>
    </source>
</reference>
<organism evidence="5 6">
    <name type="scientific">Sulfitobacter undariae</name>
    <dbReference type="NCBI Taxonomy" id="1563671"/>
    <lineage>
        <taxon>Bacteria</taxon>
        <taxon>Pseudomonadati</taxon>
        <taxon>Pseudomonadota</taxon>
        <taxon>Alphaproteobacteria</taxon>
        <taxon>Rhodobacterales</taxon>
        <taxon>Roseobacteraceae</taxon>
        <taxon>Sulfitobacter</taxon>
    </lineage>
</organism>
<proteinExistence type="predicted"/>
<dbReference type="SUPFAM" id="SSF46785">
    <property type="entry name" value="Winged helix' DNA-binding domain"/>
    <property type="match status" value="1"/>
</dbReference>
<accession>A0A7W6E384</accession>
<dbReference type="AlphaFoldDB" id="A0A7W6E384"/>
<gene>
    <name evidence="5" type="ORF">GGR95_001583</name>
</gene>
<evidence type="ECO:0000256" key="2">
    <source>
        <dbReference type="ARBA" id="ARBA00023125"/>
    </source>
</evidence>
<dbReference type="PANTHER" id="PTHR44846:SF1">
    <property type="entry name" value="MANNOSYL-D-GLYCERATE TRANSPORT_METABOLISM SYSTEM REPRESSOR MNGR-RELATED"/>
    <property type="match status" value="1"/>
</dbReference>
<dbReference type="InterPro" id="IPR036390">
    <property type="entry name" value="WH_DNA-bd_sf"/>
</dbReference>
<dbReference type="SUPFAM" id="SSF64288">
    <property type="entry name" value="Chorismate lyase-like"/>
    <property type="match status" value="1"/>
</dbReference>
<evidence type="ECO:0000256" key="3">
    <source>
        <dbReference type="ARBA" id="ARBA00023163"/>
    </source>
</evidence>
<evidence type="ECO:0000259" key="4">
    <source>
        <dbReference type="PROSITE" id="PS50949"/>
    </source>
</evidence>
<protein>
    <submittedName>
        <fullName evidence="5">DNA-binding GntR family transcriptional regulator</fullName>
    </submittedName>
</protein>
<dbReference type="Proteomes" id="UP000530268">
    <property type="component" value="Unassembled WGS sequence"/>
</dbReference>
<dbReference type="PRINTS" id="PR00035">
    <property type="entry name" value="HTHGNTR"/>
</dbReference>
<dbReference type="InterPro" id="IPR011663">
    <property type="entry name" value="UTRA"/>
</dbReference>
<dbReference type="Pfam" id="PF07702">
    <property type="entry name" value="UTRA"/>
    <property type="match status" value="1"/>
</dbReference>